<feature type="domain" description="RRM" evidence="4">
    <location>
        <begin position="218"/>
        <end position="295"/>
    </location>
</feature>
<dbReference type="SMART" id="SM00361">
    <property type="entry name" value="RRM_1"/>
    <property type="match status" value="4"/>
</dbReference>
<name>A0A6A4PPP2_LUPAL</name>
<accession>A0A6A4PPP2</accession>
<dbReference type="OrthoDB" id="19742at2759"/>
<dbReference type="SUPFAM" id="SSF54928">
    <property type="entry name" value="RNA-binding domain, RBD"/>
    <property type="match status" value="4"/>
</dbReference>
<keyword evidence="6" id="KW-1185">Reference proteome</keyword>
<dbReference type="Pfam" id="PF00076">
    <property type="entry name" value="RRM_1"/>
    <property type="match status" value="4"/>
</dbReference>
<dbReference type="PROSITE" id="PS50102">
    <property type="entry name" value="RRM"/>
    <property type="match status" value="4"/>
</dbReference>
<dbReference type="SMART" id="SM00360">
    <property type="entry name" value="RRM"/>
    <property type="match status" value="4"/>
</dbReference>
<dbReference type="FunFam" id="3.30.70.330:FF:000239">
    <property type="entry name" value="Polyadenylate-binding protein"/>
    <property type="match status" value="1"/>
</dbReference>
<evidence type="ECO:0000256" key="1">
    <source>
        <dbReference type="ARBA" id="ARBA00022737"/>
    </source>
</evidence>
<dbReference type="InterPro" id="IPR012677">
    <property type="entry name" value="Nucleotide-bd_a/b_plait_sf"/>
</dbReference>
<feature type="domain" description="RRM" evidence="4">
    <location>
        <begin position="321"/>
        <end position="398"/>
    </location>
</feature>
<dbReference type="InterPro" id="IPR000504">
    <property type="entry name" value="RRM_dom"/>
</dbReference>
<dbReference type="PANTHER" id="PTHR24012">
    <property type="entry name" value="RNA BINDING PROTEIN"/>
    <property type="match status" value="1"/>
</dbReference>
<feature type="domain" description="RRM" evidence="4">
    <location>
        <begin position="125"/>
        <end position="202"/>
    </location>
</feature>
<dbReference type="EMBL" id="WOCE01000011">
    <property type="protein sequence ID" value="KAE9603605.1"/>
    <property type="molecule type" value="Genomic_DNA"/>
</dbReference>
<organism evidence="5 6">
    <name type="scientific">Lupinus albus</name>
    <name type="common">White lupine</name>
    <name type="synonym">Lupinus termis</name>
    <dbReference type="NCBI Taxonomy" id="3870"/>
    <lineage>
        <taxon>Eukaryota</taxon>
        <taxon>Viridiplantae</taxon>
        <taxon>Streptophyta</taxon>
        <taxon>Embryophyta</taxon>
        <taxon>Tracheophyta</taxon>
        <taxon>Spermatophyta</taxon>
        <taxon>Magnoliopsida</taxon>
        <taxon>eudicotyledons</taxon>
        <taxon>Gunneridae</taxon>
        <taxon>Pentapetalae</taxon>
        <taxon>rosids</taxon>
        <taxon>fabids</taxon>
        <taxon>Fabales</taxon>
        <taxon>Fabaceae</taxon>
        <taxon>Papilionoideae</taxon>
        <taxon>50 kb inversion clade</taxon>
        <taxon>genistoids sensu lato</taxon>
        <taxon>core genistoids</taxon>
        <taxon>Genisteae</taxon>
        <taxon>Lupinus</taxon>
    </lineage>
</organism>
<evidence type="ECO:0000313" key="6">
    <source>
        <dbReference type="Proteomes" id="UP000447434"/>
    </source>
</evidence>
<gene>
    <name evidence="5" type="ORF">Lalb_Chr11g0062661</name>
</gene>
<dbReference type="Gene3D" id="3.30.70.330">
    <property type="match status" value="4"/>
</dbReference>
<keyword evidence="2 3" id="KW-0694">RNA-binding</keyword>
<dbReference type="AlphaFoldDB" id="A0A6A4PPP2"/>
<keyword evidence="1" id="KW-0677">Repeat</keyword>
<dbReference type="GO" id="GO:0003723">
    <property type="term" value="F:RNA binding"/>
    <property type="evidence" value="ECO:0007669"/>
    <property type="project" value="UniProtKB-UniRule"/>
</dbReference>
<evidence type="ECO:0000259" key="4">
    <source>
        <dbReference type="PROSITE" id="PS50102"/>
    </source>
</evidence>
<feature type="domain" description="RRM" evidence="4">
    <location>
        <begin position="7"/>
        <end position="84"/>
    </location>
</feature>
<dbReference type="Proteomes" id="UP000447434">
    <property type="component" value="Chromosome 11"/>
</dbReference>
<evidence type="ECO:0000256" key="3">
    <source>
        <dbReference type="PROSITE-ProRule" id="PRU00176"/>
    </source>
</evidence>
<sequence length="436" mass="49768">MAQLEETPLYIWNIDKNVTDSQLSDLFNQVAQVVSVRISRDFTGESLGSADVHFNNFEDATKALNELNGTPLNNKPIRIVYSTRHINRRGNADNIFVKNLNIHRSIFYELWLFNKLIDLCMCSVMLLMVQNLGKVTDYKQLYDTFSTFGNILSCKIAKDDCGQSKGYGYVRFENEESAQNAIDNFNGKLINDRQVSVTHFLPREDRKSVDSSDTSKFTNLYVKNLSDSLTEDELKIIFGEYGTITSALVMREVDGSSKCFGFVNFENPDSAAKAVEALNGMKFDGKRWYVSKAVTKPDRELELKKIFDSVMKESAEKHQNVKLFIKNLHHSIVSAELKEMFTEFGRVTSHRVIRDKYECSKGYGFVEFSTPEEANRALCAMNGKMVAGRVLFVALAHSNEERRPKLQVMLFSGSTMNYILIYIDASMFETTRRNLH</sequence>
<evidence type="ECO:0000313" key="5">
    <source>
        <dbReference type="EMBL" id="KAE9603605.1"/>
    </source>
</evidence>
<dbReference type="InterPro" id="IPR035979">
    <property type="entry name" value="RBD_domain_sf"/>
</dbReference>
<comment type="caution">
    <text evidence="5">The sequence shown here is derived from an EMBL/GenBank/DDBJ whole genome shotgun (WGS) entry which is preliminary data.</text>
</comment>
<protein>
    <submittedName>
        <fullName evidence="5">Putative RNA recognition motif domain-containing protein</fullName>
    </submittedName>
</protein>
<proteinExistence type="predicted"/>
<dbReference type="InterPro" id="IPR003954">
    <property type="entry name" value="RRM_euk-type"/>
</dbReference>
<evidence type="ECO:0000256" key="2">
    <source>
        <dbReference type="ARBA" id="ARBA00022884"/>
    </source>
</evidence>
<reference evidence="6" key="1">
    <citation type="journal article" date="2020" name="Nat. Commun.">
        <title>Genome sequence of the cluster root forming white lupin.</title>
        <authorList>
            <person name="Hufnagel B."/>
            <person name="Marques A."/>
            <person name="Soriano A."/>
            <person name="Marques L."/>
            <person name="Divol F."/>
            <person name="Doumas P."/>
            <person name="Sallet E."/>
            <person name="Mancinotti D."/>
            <person name="Carrere S."/>
            <person name="Marande W."/>
            <person name="Arribat S."/>
            <person name="Keller J."/>
            <person name="Huneau C."/>
            <person name="Blein T."/>
            <person name="Aime D."/>
            <person name="Laguerre M."/>
            <person name="Taylor J."/>
            <person name="Schubert V."/>
            <person name="Nelson M."/>
            <person name="Geu-Flores F."/>
            <person name="Crespi M."/>
            <person name="Gallardo-Guerrero K."/>
            <person name="Delaux P.-M."/>
            <person name="Salse J."/>
            <person name="Berges H."/>
            <person name="Guyot R."/>
            <person name="Gouzy J."/>
            <person name="Peret B."/>
        </authorList>
    </citation>
    <scope>NUCLEOTIDE SEQUENCE [LARGE SCALE GENOMIC DNA]</scope>
    <source>
        <strain evidence="6">cv. Amiga</strain>
    </source>
</reference>